<dbReference type="InterPro" id="IPR006917">
    <property type="entry name" value="SOUL_heme-bd"/>
</dbReference>
<evidence type="ECO:0000313" key="3">
    <source>
        <dbReference type="EMBL" id="KAK6126779.1"/>
    </source>
</evidence>
<protein>
    <recommendedName>
        <fullName evidence="5">SOUL heme-binding protein</fullName>
    </recommendedName>
</protein>
<dbReference type="PANTHER" id="PTHR11220:SF59">
    <property type="entry name" value="HEME-BINDING PROTEIN 2-LIKE"/>
    <property type="match status" value="1"/>
</dbReference>
<feature type="chain" id="PRO_5045402709" description="SOUL heme-binding protein" evidence="2">
    <location>
        <begin position="23"/>
        <end position="206"/>
    </location>
</feature>
<organism evidence="3 4">
    <name type="scientific">Rehmannia glutinosa</name>
    <name type="common">Chinese foxglove</name>
    <dbReference type="NCBI Taxonomy" id="99300"/>
    <lineage>
        <taxon>Eukaryota</taxon>
        <taxon>Viridiplantae</taxon>
        <taxon>Streptophyta</taxon>
        <taxon>Embryophyta</taxon>
        <taxon>Tracheophyta</taxon>
        <taxon>Spermatophyta</taxon>
        <taxon>Magnoliopsida</taxon>
        <taxon>eudicotyledons</taxon>
        <taxon>Gunneridae</taxon>
        <taxon>Pentapetalae</taxon>
        <taxon>asterids</taxon>
        <taxon>lamiids</taxon>
        <taxon>Lamiales</taxon>
        <taxon>Orobanchaceae</taxon>
        <taxon>Rehmannieae</taxon>
        <taxon>Rehmannia</taxon>
    </lineage>
</organism>
<reference evidence="3 4" key="1">
    <citation type="journal article" date="2021" name="Comput. Struct. Biotechnol. J.">
        <title>De novo genome assembly of the potent medicinal plant Rehmannia glutinosa using nanopore technology.</title>
        <authorList>
            <person name="Ma L."/>
            <person name="Dong C."/>
            <person name="Song C."/>
            <person name="Wang X."/>
            <person name="Zheng X."/>
            <person name="Niu Y."/>
            <person name="Chen S."/>
            <person name="Feng W."/>
        </authorList>
    </citation>
    <scope>NUCLEOTIDE SEQUENCE [LARGE SCALE GENOMIC DNA]</scope>
    <source>
        <strain evidence="3">DH-2019</strain>
    </source>
</reference>
<dbReference type="EMBL" id="JABTTQ020002003">
    <property type="protein sequence ID" value="KAK6126779.1"/>
    <property type="molecule type" value="Genomic_DNA"/>
</dbReference>
<evidence type="ECO:0000313" key="4">
    <source>
        <dbReference type="Proteomes" id="UP001318860"/>
    </source>
</evidence>
<comment type="caution">
    <text evidence="3">The sequence shown here is derived from an EMBL/GenBank/DDBJ whole genome shotgun (WGS) entry which is preliminary data.</text>
</comment>
<evidence type="ECO:0000256" key="1">
    <source>
        <dbReference type="ARBA" id="ARBA00009817"/>
    </source>
</evidence>
<keyword evidence="4" id="KW-1185">Reference proteome</keyword>
<gene>
    <name evidence="3" type="ORF">DH2020_039487</name>
</gene>
<dbReference type="InterPro" id="IPR011256">
    <property type="entry name" value="Reg_factor_effector_dom_sf"/>
</dbReference>
<sequence length="206" mass="23481">MFSPKKALYFLFVFLVLSQCKGASYEPAPNCGRLECPPYSVVQSGKEFEIRSYKDALWLSGPKVMSKSYTFASDKSFLVLLQLVRINRNQNVKINMTAPALVDVQNSTYQVFFYLPQTFQSGLPIPQPNSREIEKVTLPKHKYAAVKRFGGFITDFNIPKQIEALRKSLQGTPYQRAAAIENFTIAGYNSPFELINRVNEVIIWFD</sequence>
<name>A0ABR0UWV6_REHGL</name>
<proteinExistence type="inferred from homology"/>
<dbReference type="PANTHER" id="PTHR11220">
    <property type="entry name" value="HEME-BINDING PROTEIN-RELATED"/>
    <property type="match status" value="1"/>
</dbReference>
<keyword evidence="2" id="KW-0732">Signal</keyword>
<dbReference type="Gene3D" id="3.20.80.10">
    <property type="entry name" value="Regulatory factor, effector binding domain"/>
    <property type="match status" value="1"/>
</dbReference>
<comment type="similarity">
    <text evidence="1">Belongs to the HEBP family.</text>
</comment>
<dbReference type="SUPFAM" id="SSF55136">
    <property type="entry name" value="Probable bacterial effector-binding domain"/>
    <property type="match status" value="1"/>
</dbReference>
<dbReference type="Proteomes" id="UP001318860">
    <property type="component" value="Unassembled WGS sequence"/>
</dbReference>
<feature type="signal peptide" evidence="2">
    <location>
        <begin position="1"/>
        <end position="22"/>
    </location>
</feature>
<accession>A0ABR0UWV6</accession>
<evidence type="ECO:0000256" key="2">
    <source>
        <dbReference type="SAM" id="SignalP"/>
    </source>
</evidence>
<evidence type="ECO:0008006" key="5">
    <source>
        <dbReference type="Google" id="ProtNLM"/>
    </source>
</evidence>
<dbReference type="Pfam" id="PF04832">
    <property type="entry name" value="SOUL"/>
    <property type="match status" value="1"/>
</dbReference>